<reference evidence="3" key="1">
    <citation type="journal article" date="2014" name="Proc. Natl. Acad. Sci. U.S.A.">
        <title>Extensive sampling of basidiomycete genomes demonstrates inadequacy of the white-rot/brown-rot paradigm for wood decay fungi.</title>
        <authorList>
            <person name="Riley R."/>
            <person name="Salamov A.A."/>
            <person name="Brown D.W."/>
            <person name="Nagy L.G."/>
            <person name="Floudas D."/>
            <person name="Held B.W."/>
            <person name="Levasseur A."/>
            <person name="Lombard V."/>
            <person name="Morin E."/>
            <person name="Otillar R."/>
            <person name="Lindquist E.A."/>
            <person name="Sun H."/>
            <person name="LaButti K.M."/>
            <person name="Schmutz J."/>
            <person name="Jabbour D."/>
            <person name="Luo H."/>
            <person name="Baker S.E."/>
            <person name="Pisabarro A.G."/>
            <person name="Walton J.D."/>
            <person name="Blanchette R.A."/>
            <person name="Henrissat B."/>
            <person name="Martin F."/>
            <person name="Cullen D."/>
            <person name="Hibbett D.S."/>
            <person name="Grigoriev I.V."/>
        </authorList>
    </citation>
    <scope>NUCLEOTIDE SEQUENCE [LARGE SCALE GENOMIC DNA]</scope>
    <source>
        <strain evidence="3">CBS 339.88</strain>
    </source>
</reference>
<accession>A0A067S7L6</accession>
<feature type="compositionally biased region" description="Basic and acidic residues" evidence="1">
    <location>
        <begin position="15"/>
        <end position="33"/>
    </location>
</feature>
<evidence type="ECO:0000313" key="3">
    <source>
        <dbReference type="Proteomes" id="UP000027222"/>
    </source>
</evidence>
<sequence>MDINVGPRGRISASPEERKPSLKSSETRMHASVHHERSFELQLVITSRLRKKSYIVSSGRISEIEAHLVLQHLKRLHMPFLLPKRVPTLTSPAPSERRRSPPRLLPINHLSHSTAEQPQTHTRSRIRHRQRCICIPAAMASASAYHPSQLEQRHSAHDTTRAAKLLGQVDRLKDV</sequence>
<feature type="region of interest" description="Disordered" evidence="1">
    <location>
        <begin position="86"/>
        <end position="127"/>
    </location>
</feature>
<organism evidence="2 3">
    <name type="scientific">Galerina marginata (strain CBS 339.88)</name>
    <dbReference type="NCBI Taxonomy" id="685588"/>
    <lineage>
        <taxon>Eukaryota</taxon>
        <taxon>Fungi</taxon>
        <taxon>Dikarya</taxon>
        <taxon>Basidiomycota</taxon>
        <taxon>Agaricomycotina</taxon>
        <taxon>Agaricomycetes</taxon>
        <taxon>Agaricomycetidae</taxon>
        <taxon>Agaricales</taxon>
        <taxon>Agaricineae</taxon>
        <taxon>Strophariaceae</taxon>
        <taxon>Galerina</taxon>
    </lineage>
</organism>
<dbReference type="EMBL" id="KL142430">
    <property type="protein sequence ID" value="KDR65892.1"/>
    <property type="molecule type" value="Genomic_DNA"/>
</dbReference>
<evidence type="ECO:0000256" key="1">
    <source>
        <dbReference type="SAM" id="MobiDB-lite"/>
    </source>
</evidence>
<proteinExistence type="predicted"/>
<dbReference type="HOGENOM" id="CLU_1532674_0_0_1"/>
<dbReference type="Proteomes" id="UP000027222">
    <property type="component" value="Unassembled WGS sequence"/>
</dbReference>
<keyword evidence="3" id="KW-1185">Reference proteome</keyword>
<feature type="region of interest" description="Disordered" evidence="1">
    <location>
        <begin position="1"/>
        <end position="33"/>
    </location>
</feature>
<name>A0A067S7L6_GALM3</name>
<dbReference type="AlphaFoldDB" id="A0A067S7L6"/>
<evidence type="ECO:0000313" key="2">
    <source>
        <dbReference type="EMBL" id="KDR65892.1"/>
    </source>
</evidence>
<gene>
    <name evidence="2" type="ORF">GALMADRAFT_232794</name>
</gene>
<feature type="compositionally biased region" description="Polar residues" evidence="1">
    <location>
        <begin position="110"/>
        <end position="121"/>
    </location>
</feature>
<protein>
    <submittedName>
        <fullName evidence="2">Uncharacterized protein</fullName>
    </submittedName>
</protein>